<name>A7VS22_9FIRM</name>
<dbReference type="Proteomes" id="UP000003490">
    <property type="component" value="Unassembled WGS sequence"/>
</dbReference>
<sequence>MKTKRRFRFMNNAKLVKILGLVATAVGMGATLLTDWVNEKKMEEKIDERINEKLAALSDEEDEES</sequence>
<evidence type="ECO:0000313" key="1">
    <source>
        <dbReference type="EMBL" id="EDO61852.1"/>
    </source>
</evidence>
<accession>A7VS22</accession>
<protein>
    <submittedName>
        <fullName evidence="1">Uncharacterized protein</fullName>
    </submittedName>
</protein>
<dbReference type="eggNOG" id="ENOG50344VP">
    <property type="taxonomic scope" value="Bacteria"/>
</dbReference>
<proteinExistence type="predicted"/>
<comment type="caution">
    <text evidence="1">The sequence shown here is derived from an EMBL/GenBank/DDBJ whole genome shotgun (WGS) entry which is preliminary data.</text>
</comment>
<organism evidence="1 2">
    <name type="scientific">[Clostridium] leptum DSM 753</name>
    <dbReference type="NCBI Taxonomy" id="428125"/>
    <lineage>
        <taxon>Bacteria</taxon>
        <taxon>Bacillati</taxon>
        <taxon>Bacillota</taxon>
        <taxon>Clostridia</taxon>
        <taxon>Eubacteriales</taxon>
        <taxon>Oscillospiraceae</taxon>
        <taxon>Oscillospiraceae incertae sedis</taxon>
    </lineage>
</organism>
<dbReference type="AlphaFoldDB" id="A7VS22"/>
<dbReference type="HOGENOM" id="CLU_211994_0_0_9"/>
<evidence type="ECO:0000313" key="2">
    <source>
        <dbReference type="Proteomes" id="UP000003490"/>
    </source>
</evidence>
<reference evidence="1 2" key="1">
    <citation type="submission" date="2007-08" db="EMBL/GenBank/DDBJ databases">
        <title>Draft genome sequence of Clostridium leptum (DSM 753).</title>
        <authorList>
            <person name="Sudarsanam P."/>
            <person name="Ley R."/>
            <person name="Guruge J."/>
            <person name="Turnbaugh P.J."/>
            <person name="Mahowald M."/>
            <person name="Liep D."/>
            <person name="Gordon J."/>
        </authorList>
    </citation>
    <scope>NUCLEOTIDE SEQUENCE [LARGE SCALE GENOMIC DNA]</scope>
    <source>
        <strain evidence="1 2">DSM 753</strain>
    </source>
</reference>
<reference evidence="1 2" key="2">
    <citation type="submission" date="2007-08" db="EMBL/GenBank/DDBJ databases">
        <authorList>
            <person name="Fulton L."/>
            <person name="Clifton S."/>
            <person name="Fulton B."/>
            <person name="Xu J."/>
            <person name="Minx P."/>
            <person name="Pepin K.H."/>
            <person name="Johnson M."/>
            <person name="Thiruvilangam P."/>
            <person name="Bhonagiri V."/>
            <person name="Nash W.E."/>
            <person name="Wang C."/>
            <person name="Mardis E.R."/>
            <person name="Wilson R.K."/>
        </authorList>
    </citation>
    <scope>NUCLEOTIDE SEQUENCE [LARGE SCALE GENOMIC DNA]</scope>
    <source>
        <strain evidence="1 2">DSM 753</strain>
    </source>
</reference>
<gene>
    <name evidence="1" type="ORF">CLOLEP_01359</name>
</gene>
<dbReference type="EMBL" id="ABCB02000017">
    <property type="protein sequence ID" value="EDO61852.1"/>
    <property type="molecule type" value="Genomic_DNA"/>
</dbReference>